<evidence type="ECO:0000313" key="5">
    <source>
        <dbReference type="EMBL" id="CAL4096254.1"/>
    </source>
</evidence>
<sequence length="221" mass="24772">MHTLAAGTDLILNAIMQHALKKSDSICGVSNLLLEIAEKIVLTPSLNRQTRVIVCGRTHSNNVSATSARFEAALRLQSVIVAERVFLRFEWNSEKMFVFLLPSPPPIRFCFAINKPCRRQAVFRGQESDTTERSYDSTASAYSARLCVQDTPHSQKGHREDLDLLVQFKGGLTLQAVLQVKYYKAGDSQHCEWGSTFHCLELDCETHTDAGLVAILKETFR</sequence>
<feature type="non-terminal residue" evidence="5">
    <location>
        <position position="221"/>
    </location>
</feature>
<comment type="subunit">
    <text evidence="4">Interacts with the cannabinoid receptor CNR1 (via C-terminus). Does not interact with cannabinoid receptor CNR2.</text>
</comment>
<evidence type="ECO:0000313" key="6">
    <source>
        <dbReference type="Proteomes" id="UP001497623"/>
    </source>
</evidence>
<comment type="caution">
    <text evidence="5">The sequence shown here is derived from an EMBL/GenBank/DDBJ whole genome shotgun (WGS) entry which is preliminary data.</text>
</comment>
<gene>
    <name evidence="5" type="ORF">MNOR_LOCUS15638</name>
</gene>
<dbReference type="PANTHER" id="PTHR31952">
    <property type="entry name" value="CB1 CANNABINOID RECEPTOR-INTERACTING PROTEIN 1"/>
    <property type="match status" value="1"/>
</dbReference>
<proteinExistence type="inferred from homology"/>
<dbReference type="GO" id="GO:0031718">
    <property type="term" value="F:type 1 cannabinoid receptor binding"/>
    <property type="evidence" value="ECO:0007669"/>
    <property type="project" value="TreeGrafter"/>
</dbReference>
<dbReference type="EMBL" id="CAXKWB010009867">
    <property type="protein sequence ID" value="CAL4096254.1"/>
    <property type="molecule type" value="Genomic_DNA"/>
</dbReference>
<dbReference type="GO" id="GO:0005886">
    <property type="term" value="C:plasma membrane"/>
    <property type="evidence" value="ECO:0007669"/>
    <property type="project" value="TreeGrafter"/>
</dbReference>
<evidence type="ECO:0000256" key="2">
    <source>
        <dbReference type="ARBA" id="ARBA00007288"/>
    </source>
</evidence>
<evidence type="ECO:0000256" key="1">
    <source>
        <dbReference type="ARBA" id="ARBA00003884"/>
    </source>
</evidence>
<evidence type="ECO:0000256" key="3">
    <source>
        <dbReference type="ARBA" id="ARBA00015651"/>
    </source>
</evidence>
<protein>
    <recommendedName>
        <fullName evidence="3">CB1 cannabinoid receptor-interacting protein 1</fullName>
    </recommendedName>
</protein>
<reference evidence="5 6" key="1">
    <citation type="submission" date="2024-05" db="EMBL/GenBank/DDBJ databases">
        <authorList>
            <person name="Wallberg A."/>
        </authorList>
    </citation>
    <scope>NUCLEOTIDE SEQUENCE [LARGE SCALE GENOMIC DNA]</scope>
</reference>
<dbReference type="Pfam" id="PF15043">
    <property type="entry name" value="CNRIP1"/>
    <property type="match status" value="1"/>
</dbReference>
<accession>A0AAV2QRZ2</accession>
<dbReference type="InterPro" id="IPR029204">
    <property type="entry name" value="CNRIP1"/>
</dbReference>
<organism evidence="5 6">
    <name type="scientific">Meganyctiphanes norvegica</name>
    <name type="common">Northern krill</name>
    <name type="synonym">Thysanopoda norvegica</name>
    <dbReference type="NCBI Taxonomy" id="48144"/>
    <lineage>
        <taxon>Eukaryota</taxon>
        <taxon>Metazoa</taxon>
        <taxon>Ecdysozoa</taxon>
        <taxon>Arthropoda</taxon>
        <taxon>Crustacea</taxon>
        <taxon>Multicrustacea</taxon>
        <taxon>Malacostraca</taxon>
        <taxon>Eumalacostraca</taxon>
        <taxon>Eucarida</taxon>
        <taxon>Euphausiacea</taxon>
        <taxon>Euphausiidae</taxon>
        <taxon>Meganyctiphanes</taxon>
    </lineage>
</organism>
<keyword evidence="6" id="KW-1185">Reference proteome</keyword>
<dbReference type="Proteomes" id="UP001497623">
    <property type="component" value="Unassembled WGS sequence"/>
</dbReference>
<dbReference type="AlphaFoldDB" id="A0AAV2QRZ2"/>
<name>A0AAV2QRZ2_MEGNR</name>
<dbReference type="PANTHER" id="PTHR31952:SF1">
    <property type="entry name" value="CB1 CANNABINOID RECEPTOR-INTERACTING PROTEIN 1"/>
    <property type="match status" value="1"/>
</dbReference>
<evidence type="ECO:0000256" key="4">
    <source>
        <dbReference type="ARBA" id="ARBA00026030"/>
    </source>
</evidence>
<comment type="function">
    <text evidence="1">Suppresses cannabinoid receptor CNR1-mediated tonic inhibition of voltage-gated calcium channels.</text>
</comment>
<comment type="similarity">
    <text evidence="2">Belongs to the CNRIP family.</text>
</comment>